<dbReference type="InterPro" id="IPR001623">
    <property type="entry name" value="DnaJ_domain"/>
</dbReference>
<feature type="domain" description="J" evidence="2">
    <location>
        <begin position="41"/>
        <end position="103"/>
    </location>
</feature>
<dbReference type="InterPro" id="IPR036869">
    <property type="entry name" value="J_dom_sf"/>
</dbReference>
<dbReference type="SUPFAM" id="SSF46565">
    <property type="entry name" value="Chaperone J-domain"/>
    <property type="match status" value="1"/>
</dbReference>
<dbReference type="InterPro" id="IPR036410">
    <property type="entry name" value="HSP_DnaJ_Cys-rich_dom_sf"/>
</dbReference>
<feature type="zinc finger region" description="CR-type" evidence="1">
    <location>
        <begin position="143"/>
        <end position="198"/>
    </location>
</feature>
<evidence type="ECO:0000313" key="4">
    <source>
        <dbReference type="EnsemblMetazoa" id="SMAR001591-PA"/>
    </source>
</evidence>
<dbReference type="Gene3D" id="2.10.230.10">
    <property type="entry name" value="Heat shock protein DnaJ, cysteine-rich domain"/>
    <property type="match status" value="1"/>
</dbReference>
<dbReference type="GO" id="GO:0006457">
    <property type="term" value="P:protein folding"/>
    <property type="evidence" value="ECO:0007669"/>
    <property type="project" value="InterPro"/>
</dbReference>
<keyword evidence="1" id="KW-0862">Zinc</keyword>
<dbReference type="InterPro" id="IPR018253">
    <property type="entry name" value="DnaJ_domain_CS"/>
</dbReference>
<dbReference type="STRING" id="126957.T1IKX7"/>
<keyword evidence="5" id="KW-1185">Reference proteome</keyword>
<dbReference type="PANTHER" id="PTHR43888">
    <property type="entry name" value="DNAJ-LIKE-2, ISOFORM A-RELATED"/>
    <property type="match status" value="1"/>
</dbReference>
<dbReference type="InterPro" id="IPR044713">
    <property type="entry name" value="DNJA1/2-like"/>
</dbReference>
<dbReference type="AlphaFoldDB" id="T1IKX7"/>
<keyword evidence="1" id="KW-0863">Zinc-finger</keyword>
<dbReference type="PROSITE" id="PS50076">
    <property type="entry name" value="DNAJ_2"/>
    <property type="match status" value="1"/>
</dbReference>
<evidence type="ECO:0008006" key="6">
    <source>
        <dbReference type="Google" id="ProtNLM"/>
    </source>
</evidence>
<dbReference type="EnsemblMetazoa" id="SMAR001591-RA">
    <property type="protein sequence ID" value="SMAR001591-PA"/>
    <property type="gene ID" value="SMAR001591"/>
</dbReference>
<keyword evidence="1" id="KW-0479">Metal-binding</keyword>
<evidence type="ECO:0000256" key="1">
    <source>
        <dbReference type="PROSITE-ProRule" id="PRU00546"/>
    </source>
</evidence>
<dbReference type="GO" id="GO:0008270">
    <property type="term" value="F:zinc ion binding"/>
    <property type="evidence" value="ECO:0007669"/>
    <property type="project" value="UniProtKB-KW"/>
</dbReference>
<dbReference type="SMART" id="SM00271">
    <property type="entry name" value="DnaJ"/>
    <property type="match status" value="1"/>
</dbReference>
<evidence type="ECO:0000313" key="5">
    <source>
        <dbReference type="Proteomes" id="UP000014500"/>
    </source>
</evidence>
<dbReference type="PRINTS" id="PR00625">
    <property type="entry name" value="JDOMAIN"/>
</dbReference>
<dbReference type="SUPFAM" id="SSF57938">
    <property type="entry name" value="DnaJ/Hsp40 cysteine-rich domain"/>
    <property type="match status" value="1"/>
</dbReference>
<dbReference type="PhylomeDB" id="T1IKX7"/>
<dbReference type="Pfam" id="PF00226">
    <property type="entry name" value="DnaJ"/>
    <property type="match status" value="1"/>
</dbReference>
<accession>T1IKX7</accession>
<proteinExistence type="predicted"/>
<dbReference type="Gene3D" id="2.60.260.20">
    <property type="entry name" value="Urease metallochaperone UreE, N-terminal domain"/>
    <property type="match status" value="1"/>
</dbReference>
<dbReference type="Gene3D" id="1.10.287.110">
    <property type="entry name" value="DnaJ domain"/>
    <property type="match status" value="1"/>
</dbReference>
<dbReference type="EMBL" id="JH430667">
    <property type="status" value="NOT_ANNOTATED_CDS"/>
    <property type="molecule type" value="Genomic_DNA"/>
</dbReference>
<dbReference type="eggNOG" id="KOG0712">
    <property type="taxonomic scope" value="Eukaryota"/>
</dbReference>
<protein>
    <recommendedName>
        <fullName evidence="6">J domain-containing protein</fullName>
    </recommendedName>
</protein>
<dbReference type="GO" id="GO:0051082">
    <property type="term" value="F:unfolded protein binding"/>
    <property type="evidence" value="ECO:0007669"/>
    <property type="project" value="InterPro"/>
</dbReference>
<dbReference type="OMA" id="ENIRFEM"/>
<name>T1IKX7_STRMM</name>
<reference evidence="4" key="2">
    <citation type="submission" date="2015-02" db="UniProtKB">
        <authorList>
            <consortium name="EnsemblMetazoa"/>
        </authorList>
    </citation>
    <scope>IDENTIFICATION</scope>
</reference>
<feature type="domain" description="CR-type" evidence="3">
    <location>
        <begin position="143"/>
        <end position="198"/>
    </location>
</feature>
<evidence type="ECO:0000259" key="3">
    <source>
        <dbReference type="PROSITE" id="PS51188"/>
    </source>
</evidence>
<organism evidence="4 5">
    <name type="scientific">Strigamia maritima</name>
    <name type="common">European centipede</name>
    <name type="synonym">Geophilus maritimus</name>
    <dbReference type="NCBI Taxonomy" id="126957"/>
    <lineage>
        <taxon>Eukaryota</taxon>
        <taxon>Metazoa</taxon>
        <taxon>Ecdysozoa</taxon>
        <taxon>Arthropoda</taxon>
        <taxon>Myriapoda</taxon>
        <taxon>Chilopoda</taxon>
        <taxon>Pleurostigmophora</taxon>
        <taxon>Geophilomorpha</taxon>
        <taxon>Linotaeniidae</taxon>
        <taxon>Strigamia</taxon>
    </lineage>
</organism>
<dbReference type="PROSITE" id="PS00636">
    <property type="entry name" value="DNAJ_1"/>
    <property type="match status" value="1"/>
</dbReference>
<reference evidence="5" key="1">
    <citation type="submission" date="2011-05" db="EMBL/GenBank/DDBJ databases">
        <authorList>
            <person name="Richards S.R."/>
            <person name="Qu J."/>
            <person name="Jiang H."/>
            <person name="Jhangiani S.N."/>
            <person name="Agravi P."/>
            <person name="Goodspeed R."/>
            <person name="Gross S."/>
            <person name="Mandapat C."/>
            <person name="Jackson L."/>
            <person name="Mathew T."/>
            <person name="Pu L."/>
            <person name="Thornton R."/>
            <person name="Saada N."/>
            <person name="Wilczek-Boney K.B."/>
            <person name="Lee S."/>
            <person name="Kovar C."/>
            <person name="Wu Y."/>
            <person name="Scherer S.E."/>
            <person name="Worley K.C."/>
            <person name="Muzny D.M."/>
            <person name="Gibbs R."/>
        </authorList>
    </citation>
    <scope>NUCLEOTIDE SEQUENCE</scope>
    <source>
        <strain evidence="5">Brora</strain>
    </source>
</reference>
<dbReference type="CDD" id="cd06257">
    <property type="entry name" value="DnaJ"/>
    <property type="match status" value="1"/>
</dbReference>
<dbReference type="PROSITE" id="PS51188">
    <property type="entry name" value="ZF_CR"/>
    <property type="match status" value="1"/>
</dbReference>
<dbReference type="InterPro" id="IPR001305">
    <property type="entry name" value="HSP_DnaJ_Cys-rich_dom"/>
</dbReference>
<dbReference type="HOGENOM" id="CLU_1379706_0_0_1"/>
<dbReference type="Proteomes" id="UP000014500">
    <property type="component" value="Unassembled WGS sequence"/>
</dbReference>
<evidence type="ECO:0000259" key="2">
    <source>
        <dbReference type="PROSITE" id="PS50076"/>
    </source>
</evidence>
<dbReference type="GO" id="GO:0030544">
    <property type="term" value="F:Hsp70 protein binding"/>
    <property type="evidence" value="ECO:0007669"/>
    <property type="project" value="InterPro"/>
</dbReference>
<sequence>MRFANVKSADFGKFLADFIPFRVSGFWRNLEVPQAETDFRELATLLTVKFTCTPDELKKAYRKLALKYHPDKNPNESEKFKHISQAYEVLSNLEKRRIYDRFSTSNSQFTSPMDMFDLFFGDGTQKSRDHHKFKNVIHQRIKGSLRKLAFQKNVICTKCTGKGGKTTSKCQNCSGTGIKVNFSQLGLGLVQHIQSACP</sequence>